<protein>
    <recommendedName>
        <fullName evidence="2">Phage protein</fullName>
    </recommendedName>
</protein>
<name>A0A0W8FNP8_9ZZZZ</name>
<organism evidence="1">
    <name type="scientific">hydrocarbon metagenome</name>
    <dbReference type="NCBI Taxonomy" id="938273"/>
    <lineage>
        <taxon>unclassified sequences</taxon>
        <taxon>metagenomes</taxon>
        <taxon>ecological metagenomes</taxon>
    </lineage>
</organism>
<dbReference type="EMBL" id="LNQE01000963">
    <property type="protein sequence ID" value="KUG22491.1"/>
    <property type="molecule type" value="Genomic_DNA"/>
</dbReference>
<evidence type="ECO:0000313" key="1">
    <source>
        <dbReference type="EMBL" id="KUG22491.1"/>
    </source>
</evidence>
<evidence type="ECO:0008006" key="2">
    <source>
        <dbReference type="Google" id="ProtNLM"/>
    </source>
</evidence>
<comment type="caution">
    <text evidence="1">The sequence shown here is derived from an EMBL/GenBank/DDBJ whole genome shotgun (WGS) entry which is preliminary data.</text>
</comment>
<accession>A0A0W8FNP8</accession>
<reference evidence="1" key="1">
    <citation type="journal article" date="2015" name="Proc. Natl. Acad. Sci. U.S.A.">
        <title>Networks of energetic and metabolic interactions define dynamics in microbial communities.</title>
        <authorList>
            <person name="Embree M."/>
            <person name="Liu J.K."/>
            <person name="Al-Bassam M.M."/>
            <person name="Zengler K."/>
        </authorList>
    </citation>
    <scope>NUCLEOTIDE SEQUENCE</scope>
</reference>
<dbReference type="AlphaFoldDB" id="A0A0W8FNP8"/>
<proteinExistence type="predicted"/>
<gene>
    <name evidence="1" type="ORF">ASZ90_007735</name>
</gene>
<sequence>MKIKKPINDTQVSIFSLLEPEAPPQPGSMDISMRLRHAISDAIKKSGKDRIDICAEIYKLSGKEVPKSTLDGWSAESRDLSNDGLDFNGNKRWGISADVLAAFCCVTGDWEALFIIVEACNYKALKGKDVVRARIGLLKEEITKKNQELKGLEKALVESE</sequence>